<protein>
    <recommendedName>
        <fullName evidence="4">Lanthionine synthetase C family protein</fullName>
    </recommendedName>
</protein>
<evidence type="ECO:0000313" key="3">
    <source>
        <dbReference type="Proteomes" id="UP000290365"/>
    </source>
</evidence>
<organism evidence="2 3">
    <name type="scientific">Ktedonosporobacter rubrisoli</name>
    <dbReference type="NCBI Taxonomy" id="2509675"/>
    <lineage>
        <taxon>Bacteria</taxon>
        <taxon>Bacillati</taxon>
        <taxon>Chloroflexota</taxon>
        <taxon>Ktedonobacteria</taxon>
        <taxon>Ktedonobacterales</taxon>
        <taxon>Ktedonosporobacteraceae</taxon>
        <taxon>Ktedonosporobacter</taxon>
    </lineage>
</organism>
<evidence type="ECO:0008006" key="4">
    <source>
        <dbReference type="Google" id="ProtNLM"/>
    </source>
</evidence>
<dbReference type="GO" id="GO:0046872">
    <property type="term" value="F:metal ion binding"/>
    <property type="evidence" value="ECO:0007669"/>
    <property type="project" value="UniProtKB-KW"/>
</dbReference>
<dbReference type="PANTHER" id="PTHR12736">
    <property type="entry name" value="LANC-LIKE PROTEIN"/>
    <property type="match status" value="1"/>
</dbReference>
<evidence type="ECO:0000256" key="1">
    <source>
        <dbReference type="PIRSR" id="PIRSR607822-1"/>
    </source>
</evidence>
<accession>A0A4P6JQ84</accession>
<keyword evidence="1" id="KW-0862">Zinc</keyword>
<evidence type="ECO:0000313" key="2">
    <source>
        <dbReference type="EMBL" id="QBD77475.1"/>
    </source>
</evidence>
<name>A0A4P6JQ84_KTERU</name>
<sequence length="194" mass="20903">MAGIADALLDLYQASGQIRFLKAVQRVGGWLLRRARPMGHEQQGVGWERNVGGDLNAAFWCHGSAGIASFLLHAAQQKVLPSAIEIACKAGKAVAEGTRWAGPSRCHGLSGNIELFLDLYKLTGNEEWLQAACTFARILEAYATEEDGMRLWLSDEGPAMISPGFLLGYAGIAATLLRLGSLNKSLEASISRLF</sequence>
<keyword evidence="3" id="KW-1185">Reference proteome</keyword>
<dbReference type="AlphaFoldDB" id="A0A4P6JQ84"/>
<gene>
    <name evidence="2" type="ORF">EPA93_16350</name>
</gene>
<dbReference type="OrthoDB" id="5291353at2"/>
<dbReference type="Proteomes" id="UP000290365">
    <property type="component" value="Chromosome"/>
</dbReference>
<dbReference type="SUPFAM" id="SSF158745">
    <property type="entry name" value="LanC-like"/>
    <property type="match status" value="1"/>
</dbReference>
<dbReference type="PRINTS" id="PR01950">
    <property type="entry name" value="LANCSUPER"/>
</dbReference>
<dbReference type="Gene3D" id="1.50.10.20">
    <property type="match status" value="1"/>
</dbReference>
<dbReference type="KEGG" id="kbs:EPA93_16350"/>
<reference evidence="2 3" key="1">
    <citation type="submission" date="2019-01" db="EMBL/GenBank/DDBJ databases">
        <title>Ktedonosporobacter rubrisoli SCAWS-G2.</title>
        <authorList>
            <person name="Huang Y."/>
            <person name="Yan B."/>
        </authorList>
    </citation>
    <scope>NUCLEOTIDE SEQUENCE [LARGE SCALE GENOMIC DNA]</scope>
    <source>
        <strain evidence="2 3">SCAWS-G2</strain>
    </source>
</reference>
<dbReference type="EMBL" id="CP035758">
    <property type="protein sequence ID" value="QBD77475.1"/>
    <property type="molecule type" value="Genomic_DNA"/>
</dbReference>
<dbReference type="InterPro" id="IPR007822">
    <property type="entry name" value="LANC-like"/>
</dbReference>
<feature type="binding site" evidence="1">
    <location>
        <position position="106"/>
    </location>
    <ligand>
        <name>Zn(2+)</name>
        <dbReference type="ChEBI" id="CHEBI:29105"/>
    </ligand>
</feature>
<dbReference type="PANTHER" id="PTHR12736:SF21">
    <property type="entry name" value="LANC-LIKE PROTEIN 2"/>
    <property type="match status" value="1"/>
</dbReference>
<dbReference type="GO" id="GO:0005886">
    <property type="term" value="C:plasma membrane"/>
    <property type="evidence" value="ECO:0007669"/>
    <property type="project" value="TreeGrafter"/>
</dbReference>
<proteinExistence type="predicted"/>
<feature type="binding site" evidence="1">
    <location>
        <position position="61"/>
    </location>
    <ligand>
        <name>Zn(2+)</name>
        <dbReference type="ChEBI" id="CHEBI:29105"/>
    </ligand>
</feature>
<dbReference type="Pfam" id="PF05147">
    <property type="entry name" value="LANC_like"/>
    <property type="match status" value="1"/>
</dbReference>
<feature type="binding site" evidence="1">
    <location>
        <position position="107"/>
    </location>
    <ligand>
        <name>Zn(2+)</name>
        <dbReference type="ChEBI" id="CHEBI:29105"/>
    </ligand>
</feature>
<dbReference type="GO" id="GO:0031179">
    <property type="term" value="P:peptide modification"/>
    <property type="evidence" value="ECO:0007669"/>
    <property type="project" value="InterPro"/>
</dbReference>
<keyword evidence="1" id="KW-0479">Metal-binding</keyword>